<name>A0ABR3SKN7_9PEZI</name>
<reference evidence="7 8" key="1">
    <citation type="submission" date="2024-02" db="EMBL/GenBank/DDBJ databases">
        <title>De novo assembly and annotation of 12 fungi associated with fruit tree decline syndrome in Ontario, Canada.</title>
        <authorList>
            <person name="Sulman M."/>
            <person name="Ellouze W."/>
            <person name="Ilyukhin E."/>
        </authorList>
    </citation>
    <scope>NUCLEOTIDE SEQUENCE [LARGE SCALE GENOMIC DNA]</scope>
    <source>
        <strain evidence="7 8">M1-105</strain>
    </source>
</reference>
<comment type="caution">
    <text evidence="7">The sequence shown here is derived from an EMBL/GenBank/DDBJ whole genome shotgun (WGS) entry which is preliminary data.</text>
</comment>
<sequence>MHYGIARLHNVSTISGLNGHAFGSFKKKNSPYMWLRDDLPRDLLEYRVIVYGYDSKLEGSRSIQNLLDIGTKFRNAVREARPRPEKPLILLGHSLGGIVIKEALNLVRTGHTDTDRMTFKAIKGIIFFGVPSQGMDISSLIPMVGNQANRGFLHTLGQNSPVLRTQAQRFSAALEDLNCEILSFYETQESPTARKNLKKVSTKDPDVEARIDRLL</sequence>
<evidence type="ECO:0000256" key="1">
    <source>
        <dbReference type="ARBA" id="ARBA00004173"/>
    </source>
</evidence>
<evidence type="ECO:0000313" key="7">
    <source>
        <dbReference type="EMBL" id="KAL1623226.1"/>
    </source>
</evidence>
<dbReference type="InterPro" id="IPR029058">
    <property type="entry name" value="AB_hydrolase_fold"/>
</dbReference>
<organism evidence="7 8">
    <name type="scientific">Neofusicoccum ribis</name>
    <dbReference type="NCBI Taxonomy" id="45134"/>
    <lineage>
        <taxon>Eukaryota</taxon>
        <taxon>Fungi</taxon>
        <taxon>Dikarya</taxon>
        <taxon>Ascomycota</taxon>
        <taxon>Pezizomycotina</taxon>
        <taxon>Dothideomycetes</taxon>
        <taxon>Dothideomycetes incertae sedis</taxon>
        <taxon>Botryosphaeriales</taxon>
        <taxon>Botryosphaeriaceae</taxon>
        <taxon>Neofusicoccum</taxon>
    </lineage>
</organism>
<keyword evidence="6" id="KW-0472">Membrane</keyword>
<proteinExistence type="predicted"/>
<dbReference type="EMBL" id="JAJVDC020000124">
    <property type="protein sequence ID" value="KAL1623226.1"/>
    <property type="molecule type" value="Genomic_DNA"/>
</dbReference>
<dbReference type="SUPFAM" id="SSF53474">
    <property type="entry name" value="alpha/beta-Hydrolases"/>
    <property type="match status" value="1"/>
</dbReference>
<dbReference type="Proteomes" id="UP001521116">
    <property type="component" value="Unassembled WGS sequence"/>
</dbReference>
<dbReference type="InterPro" id="IPR052374">
    <property type="entry name" value="SERAC1"/>
</dbReference>
<accession>A0ABR3SKN7</accession>
<protein>
    <recommendedName>
        <fullName evidence="9">DUF676 domain-containing protein</fullName>
    </recommendedName>
</protein>
<evidence type="ECO:0000256" key="5">
    <source>
        <dbReference type="ARBA" id="ARBA00023128"/>
    </source>
</evidence>
<evidence type="ECO:0000313" key="8">
    <source>
        <dbReference type="Proteomes" id="UP001521116"/>
    </source>
</evidence>
<keyword evidence="8" id="KW-1185">Reference proteome</keyword>
<comment type="subcellular location">
    <subcellularLocation>
        <location evidence="2">Endoplasmic reticulum</location>
    </subcellularLocation>
    <subcellularLocation>
        <location evidence="3">Membrane</location>
    </subcellularLocation>
    <subcellularLocation>
        <location evidence="1">Mitochondrion</location>
    </subcellularLocation>
</comment>
<dbReference type="PANTHER" id="PTHR48182">
    <property type="entry name" value="PROTEIN SERAC1"/>
    <property type="match status" value="1"/>
</dbReference>
<dbReference type="Gene3D" id="3.40.50.1820">
    <property type="entry name" value="alpha/beta hydrolase"/>
    <property type="match status" value="1"/>
</dbReference>
<gene>
    <name evidence="7" type="ORF">SLS56_008394</name>
</gene>
<evidence type="ECO:0000256" key="6">
    <source>
        <dbReference type="ARBA" id="ARBA00023136"/>
    </source>
</evidence>
<evidence type="ECO:0000256" key="2">
    <source>
        <dbReference type="ARBA" id="ARBA00004240"/>
    </source>
</evidence>
<evidence type="ECO:0000256" key="3">
    <source>
        <dbReference type="ARBA" id="ARBA00004370"/>
    </source>
</evidence>
<keyword evidence="4" id="KW-0256">Endoplasmic reticulum</keyword>
<evidence type="ECO:0008006" key="9">
    <source>
        <dbReference type="Google" id="ProtNLM"/>
    </source>
</evidence>
<dbReference type="PANTHER" id="PTHR48182:SF2">
    <property type="entry name" value="PROTEIN SERAC1"/>
    <property type="match status" value="1"/>
</dbReference>
<keyword evidence="5" id="KW-0496">Mitochondrion</keyword>
<evidence type="ECO:0000256" key="4">
    <source>
        <dbReference type="ARBA" id="ARBA00022824"/>
    </source>
</evidence>